<evidence type="ECO:0000256" key="2">
    <source>
        <dbReference type="ARBA" id="ARBA00023125"/>
    </source>
</evidence>
<comment type="caution">
    <text evidence="5">The sequence shown here is derived from an EMBL/GenBank/DDBJ whole genome shotgun (WGS) entry which is preliminary data.</text>
</comment>
<sequence length="129" mass="14262">MPKLSDAVLSGKLVGNLQAQDCPSRDILKHVTGRWAVLTLIALQGRTIRFAALRRTIGGVSDRMLTQTLQTLEADGFVKRQAFKVVPPHVEYSLTPMGEEVAQHVRVLADWIEDNTSAILSTRQEIAVE</sequence>
<protein>
    <recommendedName>
        <fullName evidence="4">HTH hxlR-type domain-containing protein</fullName>
    </recommendedName>
</protein>
<evidence type="ECO:0000259" key="4">
    <source>
        <dbReference type="PROSITE" id="PS51118"/>
    </source>
</evidence>
<dbReference type="Pfam" id="PF01638">
    <property type="entry name" value="HxlR"/>
    <property type="match status" value="1"/>
</dbReference>
<dbReference type="SUPFAM" id="SSF46785">
    <property type="entry name" value="Winged helix' DNA-binding domain"/>
    <property type="match status" value="1"/>
</dbReference>
<keyword evidence="3" id="KW-0804">Transcription</keyword>
<dbReference type="InterPro" id="IPR036390">
    <property type="entry name" value="WH_DNA-bd_sf"/>
</dbReference>
<dbReference type="InterPro" id="IPR002577">
    <property type="entry name" value="HTH_HxlR"/>
</dbReference>
<gene>
    <name evidence="5" type="ORF">LCGC14_1517150</name>
</gene>
<keyword evidence="1" id="KW-0805">Transcription regulation</keyword>
<dbReference type="PROSITE" id="PS51118">
    <property type="entry name" value="HTH_HXLR"/>
    <property type="match status" value="1"/>
</dbReference>
<dbReference type="Gene3D" id="1.10.10.10">
    <property type="entry name" value="Winged helix-like DNA-binding domain superfamily/Winged helix DNA-binding domain"/>
    <property type="match status" value="1"/>
</dbReference>
<accession>A0A0F9JKI7</accession>
<reference evidence="5" key="1">
    <citation type="journal article" date="2015" name="Nature">
        <title>Complex archaea that bridge the gap between prokaryotes and eukaryotes.</title>
        <authorList>
            <person name="Spang A."/>
            <person name="Saw J.H."/>
            <person name="Jorgensen S.L."/>
            <person name="Zaremba-Niedzwiedzka K."/>
            <person name="Martijn J."/>
            <person name="Lind A.E."/>
            <person name="van Eijk R."/>
            <person name="Schleper C."/>
            <person name="Guy L."/>
            <person name="Ettema T.J."/>
        </authorList>
    </citation>
    <scope>NUCLEOTIDE SEQUENCE</scope>
</reference>
<evidence type="ECO:0000256" key="1">
    <source>
        <dbReference type="ARBA" id="ARBA00023015"/>
    </source>
</evidence>
<dbReference type="GO" id="GO:0003677">
    <property type="term" value="F:DNA binding"/>
    <property type="evidence" value="ECO:0007669"/>
    <property type="project" value="UniProtKB-KW"/>
</dbReference>
<name>A0A0F9JKI7_9ZZZZ</name>
<keyword evidence="2" id="KW-0238">DNA-binding</keyword>
<dbReference type="PANTHER" id="PTHR33204:SF37">
    <property type="entry name" value="HTH-TYPE TRANSCRIPTIONAL REGULATOR YODB"/>
    <property type="match status" value="1"/>
</dbReference>
<dbReference type="AlphaFoldDB" id="A0A0F9JKI7"/>
<feature type="domain" description="HTH hxlR-type" evidence="4">
    <location>
        <begin position="22"/>
        <end position="120"/>
    </location>
</feature>
<proteinExistence type="predicted"/>
<evidence type="ECO:0000313" key="5">
    <source>
        <dbReference type="EMBL" id="KKM62886.1"/>
    </source>
</evidence>
<evidence type="ECO:0000256" key="3">
    <source>
        <dbReference type="ARBA" id="ARBA00023163"/>
    </source>
</evidence>
<dbReference type="InterPro" id="IPR036388">
    <property type="entry name" value="WH-like_DNA-bd_sf"/>
</dbReference>
<organism evidence="5">
    <name type="scientific">marine sediment metagenome</name>
    <dbReference type="NCBI Taxonomy" id="412755"/>
    <lineage>
        <taxon>unclassified sequences</taxon>
        <taxon>metagenomes</taxon>
        <taxon>ecological metagenomes</taxon>
    </lineage>
</organism>
<dbReference type="EMBL" id="LAZR01011208">
    <property type="protein sequence ID" value="KKM62886.1"/>
    <property type="molecule type" value="Genomic_DNA"/>
</dbReference>
<dbReference type="PANTHER" id="PTHR33204">
    <property type="entry name" value="TRANSCRIPTIONAL REGULATOR, MARR FAMILY"/>
    <property type="match status" value="1"/>
</dbReference>